<protein>
    <submittedName>
        <fullName evidence="2 3">Uncharacterized protein</fullName>
    </submittedName>
</protein>
<evidence type="ECO:0000313" key="4">
    <source>
        <dbReference type="Proteomes" id="UP000014760"/>
    </source>
</evidence>
<dbReference type="AlphaFoldDB" id="R7UGI6"/>
<reference evidence="2 4" key="2">
    <citation type="journal article" date="2013" name="Nature">
        <title>Insights into bilaterian evolution from three spiralian genomes.</title>
        <authorList>
            <person name="Simakov O."/>
            <person name="Marletaz F."/>
            <person name="Cho S.J."/>
            <person name="Edsinger-Gonzales E."/>
            <person name="Havlak P."/>
            <person name="Hellsten U."/>
            <person name="Kuo D.H."/>
            <person name="Larsson T."/>
            <person name="Lv J."/>
            <person name="Arendt D."/>
            <person name="Savage R."/>
            <person name="Osoegawa K."/>
            <person name="de Jong P."/>
            <person name="Grimwood J."/>
            <person name="Chapman J.A."/>
            <person name="Shapiro H."/>
            <person name="Aerts A."/>
            <person name="Otillar R.P."/>
            <person name="Terry A.Y."/>
            <person name="Boore J.L."/>
            <person name="Grigoriev I.V."/>
            <person name="Lindberg D.R."/>
            <person name="Seaver E.C."/>
            <person name="Weisblat D.A."/>
            <person name="Putnam N.H."/>
            <person name="Rokhsar D.S."/>
        </authorList>
    </citation>
    <scope>NUCLEOTIDE SEQUENCE</scope>
    <source>
        <strain evidence="2 4">I ESC-2004</strain>
    </source>
</reference>
<sequence>VSHPPLLHKLSSYVISGSLQKLIKSSLSNRQQCVQISSTLSEWTDVVSGVPKGANLAPYSSPSSSMTSLTPPSAQPSFLLTTQNTTPSTQTSPPTESNKTLQKKKKKKKRLD</sequence>
<feature type="compositionally biased region" description="Low complexity" evidence="1">
    <location>
        <begin position="81"/>
        <end position="98"/>
    </location>
</feature>
<dbReference type="HOGENOM" id="CLU_2151986_0_0_1"/>
<dbReference type="OrthoDB" id="447743at2759"/>
<gene>
    <name evidence="2" type="ORF">CAPTEDRAFT_135236</name>
</gene>
<reference evidence="3" key="3">
    <citation type="submission" date="2015-06" db="UniProtKB">
        <authorList>
            <consortium name="EnsemblMetazoa"/>
        </authorList>
    </citation>
    <scope>IDENTIFICATION</scope>
</reference>
<accession>R7UGI6</accession>
<keyword evidence="4" id="KW-1185">Reference proteome</keyword>
<evidence type="ECO:0000313" key="3">
    <source>
        <dbReference type="EnsemblMetazoa" id="CapteP135236"/>
    </source>
</evidence>
<proteinExistence type="predicted"/>
<feature type="compositionally biased region" description="Low complexity" evidence="1">
    <location>
        <begin position="58"/>
        <end position="72"/>
    </location>
</feature>
<feature type="compositionally biased region" description="Basic residues" evidence="1">
    <location>
        <begin position="101"/>
        <end position="112"/>
    </location>
</feature>
<dbReference type="EMBL" id="AMQN01007929">
    <property type="status" value="NOT_ANNOTATED_CDS"/>
    <property type="molecule type" value="Genomic_DNA"/>
</dbReference>
<feature type="region of interest" description="Disordered" evidence="1">
    <location>
        <begin position="51"/>
        <end position="112"/>
    </location>
</feature>
<dbReference type="Proteomes" id="UP000014760">
    <property type="component" value="Unassembled WGS sequence"/>
</dbReference>
<dbReference type="EMBL" id="KB301731">
    <property type="protein sequence ID" value="ELU05203.1"/>
    <property type="molecule type" value="Genomic_DNA"/>
</dbReference>
<evidence type="ECO:0000313" key="2">
    <source>
        <dbReference type="EMBL" id="ELU05203.1"/>
    </source>
</evidence>
<reference evidence="4" key="1">
    <citation type="submission" date="2012-12" db="EMBL/GenBank/DDBJ databases">
        <authorList>
            <person name="Hellsten U."/>
            <person name="Grimwood J."/>
            <person name="Chapman J.A."/>
            <person name="Shapiro H."/>
            <person name="Aerts A."/>
            <person name="Otillar R.P."/>
            <person name="Terry A.Y."/>
            <person name="Boore J.L."/>
            <person name="Simakov O."/>
            <person name="Marletaz F."/>
            <person name="Cho S.-J."/>
            <person name="Edsinger-Gonzales E."/>
            <person name="Havlak P."/>
            <person name="Kuo D.-H."/>
            <person name="Larsson T."/>
            <person name="Lv J."/>
            <person name="Arendt D."/>
            <person name="Savage R."/>
            <person name="Osoegawa K."/>
            <person name="de Jong P."/>
            <person name="Lindberg D.R."/>
            <person name="Seaver E.C."/>
            <person name="Weisblat D.A."/>
            <person name="Putnam N.H."/>
            <person name="Grigoriev I.V."/>
            <person name="Rokhsar D.S."/>
        </authorList>
    </citation>
    <scope>NUCLEOTIDE SEQUENCE</scope>
    <source>
        <strain evidence="4">I ESC-2004</strain>
    </source>
</reference>
<name>R7UGI6_CAPTE</name>
<feature type="non-terminal residue" evidence="2">
    <location>
        <position position="1"/>
    </location>
</feature>
<dbReference type="EnsemblMetazoa" id="CapteT135236">
    <property type="protein sequence ID" value="CapteP135236"/>
    <property type="gene ID" value="CapteG135236"/>
</dbReference>
<evidence type="ECO:0000256" key="1">
    <source>
        <dbReference type="SAM" id="MobiDB-lite"/>
    </source>
</evidence>
<organism evidence="2">
    <name type="scientific">Capitella teleta</name>
    <name type="common">Polychaete worm</name>
    <dbReference type="NCBI Taxonomy" id="283909"/>
    <lineage>
        <taxon>Eukaryota</taxon>
        <taxon>Metazoa</taxon>
        <taxon>Spiralia</taxon>
        <taxon>Lophotrochozoa</taxon>
        <taxon>Annelida</taxon>
        <taxon>Polychaeta</taxon>
        <taxon>Sedentaria</taxon>
        <taxon>Scolecida</taxon>
        <taxon>Capitellidae</taxon>
        <taxon>Capitella</taxon>
    </lineage>
</organism>